<dbReference type="InterPro" id="IPR009875">
    <property type="entry name" value="PilZ_domain"/>
</dbReference>
<evidence type="ECO:0000259" key="1">
    <source>
        <dbReference type="Pfam" id="PF07238"/>
    </source>
</evidence>
<keyword evidence="3" id="KW-1185">Reference proteome</keyword>
<dbReference type="OrthoDB" id="5890620at2"/>
<gene>
    <name evidence="2" type="ORF">ATN88_18545</name>
</gene>
<dbReference type="RefSeq" id="WP_067415083.1">
    <property type="nucleotide sequence ID" value="NZ_LNTY01000032.1"/>
</dbReference>
<dbReference type="EMBL" id="LNTY01000032">
    <property type="protein sequence ID" value="KXF81955.1"/>
    <property type="molecule type" value="Genomic_DNA"/>
</dbReference>
<protein>
    <recommendedName>
        <fullName evidence="1">PilZ domain-containing protein</fullName>
    </recommendedName>
</protein>
<organism evidence="2 3">
    <name type="scientific">Enterovibrio coralii</name>
    <dbReference type="NCBI Taxonomy" id="294935"/>
    <lineage>
        <taxon>Bacteria</taxon>
        <taxon>Pseudomonadati</taxon>
        <taxon>Pseudomonadota</taxon>
        <taxon>Gammaproteobacteria</taxon>
        <taxon>Vibrionales</taxon>
        <taxon>Vibrionaceae</taxon>
        <taxon>Enterovibrio</taxon>
    </lineage>
</organism>
<evidence type="ECO:0000313" key="3">
    <source>
        <dbReference type="Proteomes" id="UP000070529"/>
    </source>
</evidence>
<feature type="domain" description="PilZ" evidence="1">
    <location>
        <begin position="105"/>
        <end position="169"/>
    </location>
</feature>
<comment type="caution">
    <text evidence="2">The sequence shown here is derived from an EMBL/GenBank/DDBJ whole genome shotgun (WGS) entry which is preliminary data.</text>
</comment>
<sequence>MSQDEYFSVHAHLKINVEVLGETEHVPSDVEFGREIPLAFRIASQCGDLDNSVEKEIQVLAHEDGHALAKFLQAQNEKINLLLGFMLSQQDDPTIRYQTETFGASSLTFIAKQAFQKGQHVRLKLFLENPPSAIYCYGSVYGCKEKNGKYAVGVKYIRLQEDDRDVLIRAALHQQQKLLRQRALERNN</sequence>
<name>A0A135I930_9GAMM</name>
<dbReference type="AlphaFoldDB" id="A0A135I930"/>
<proteinExistence type="predicted"/>
<dbReference type="GO" id="GO:0035438">
    <property type="term" value="F:cyclic-di-GMP binding"/>
    <property type="evidence" value="ECO:0007669"/>
    <property type="project" value="InterPro"/>
</dbReference>
<reference evidence="2 3" key="1">
    <citation type="submission" date="2015-11" db="EMBL/GenBank/DDBJ databases">
        <title>Genomic Taxonomy of the Vibrionaceae.</title>
        <authorList>
            <person name="Gomez-Gil B."/>
            <person name="Enciso-Ibarra J."/>
        </authorList>
    </citation>
    <scope>NUCLEOTIDE SEQUENCE [LARGE SCALE GENOMIC DNA]</scope>
    <source>
        <strain evidence="2 3">CAIM 912</strain>
    </source>
</reference>
<dbReference type="Pfam" id="PF07238">
    <property type="entry name" value="PilZ"/>
    <property type="match status" value="1"/>
</dbReference>
<evidence type="ECO:0000313" key="2">
    <source>
        <dbReference type="EMBL" id="KXF81955.1"/>
    </source>
</evidence>
<accession>A0A135I930</accession>
<dbReference type="STRING" id="294935.ATN88_18545"/>
<dbReference type="Proteomes" id="UP000070529">
    <property type="component" value="Unassembled WGS sequence"/>
</dbReference>